<dbReference type="InterPro" id="IPR032675">
    <property type="entry name" value="LRR_dom_sf"/>
</dbReference>
<dbReference type="EMBL" id="JBEFKJ010000036">
    <property type="protein sequence ID" value="KAL2037855.1"/>
    <property type="molecule type" value="Genomic_DNA"/>
</dbReference>
<evidence type="ECO:0000313" key="1">
    <source>
        <dbReference type="EMBL" id="KAL2037855.1"/>
    </source>
</evidence>
<evidence type="ECO:0008006" key="3">
    <source>
        <dbReference type="Google" id="ProtNLM"/>
    </source>
</evidence>
<name>A0ABR3ZXF4_9LECA</name>
<reference evidence="1 2" key="1">
    <citation type="submission" date="2024-09" db="EMBL/GenBank/DDBJ databases">
        <title>Rethinking Asexuality: The Enigmatic Case of Functional Sexual Genes in Lepraria (Stereocaulaceae).</title>
        <authorList>
            <person name="Doellman M."/>
            <person name="Sun Y."/>
            <person name="Barcenas-Pena A."/>
            <person name="Lumbsch H.T."/>
            <person name="Grewe F."/>
        </authorList>
    </citation>
    <scope>NUCLEOTIDE SEQUENCE [LARGE SCALE GENOMIC DNA]</scope>
    <source>
        <strain evidence="1 2">Mercado 3170</strain>
    </source>
</reference>
<accession>A0ABR3ZXF4</accession>
<dbReference type="Gene3D" id="3.80.10.10">
    <property type="entry name" value="Ribonuclease Inhibitor"/>
    <property type="match status" value="1"/>
</dbReference>
<protein>
    <recommendedName>
        <fullName evidence="3">F-box domain-containing protein</fullName>
    </recommendedName>
</protein>
<proteinExistence type="predicted"/>
<organism evidence="1 2">
    <name type="scientific">Stereocaulon virgatum</name>
    <dbReference type="NCBI Taxonomy" id="373712"/>
    <lineage>
        <taxon>Eukaryota</taxon>
        <taxon>Fungi</taxon>
        <taxon>Dikarya</taxon>
        <taxon>Ascomycota</taxon>
        <taxon>Pezizomycotina</taxon>
        <taxon>Lecanoromycetes</taxon>
        <taxon>OSLEUM clade</taxon>
        <taxon>Lecanoromycetidae</taxon>
        <taxon>Lecanorales</taxon>
        <taxon>Lecanorineae</taxon>
        <taxon>Stereocaulaceae</taxon>
        <taxon>Stereocaulon</taxon>
    </lineage>
</organism>
<dbReference type="SUPFAM" id="SSF52047">
    <property type="entry name" value="RNI-like"/>
    <property type="match status" value="1"/>
</dbReference>
<keyword evidence="2" id="KW-1185">Reference proteome</keyword>
<evidence type="ECO:0000313" key="2">
    <source>
        <dbReference type="Proteomes" id="UP001590950"/>
    </source>
</evidence>
<dbReference type="Proteomes" id="UP001590950">
    <property type="component" value="Unassembled WGS sequence"/>
</dbReference>
<comment type="caution">
    <text evidence="1">The sequence shown here is derived from an EMBL/GenBank/DDBJ whole genome shotgun (WGS) entry which is preliminary data.</text>
</comment>
<sequence length="391" mass="42980">MTPMKIEHHDLAAQNLSPPEVLQNIFSYIAAYQPTLHACTLVSNSWYKSSIAFLYHSPAIDGRNFDKFVEAICPSVNAHIRINGLATLVRKLDMSLLVHNGSKSLTARILGRVKEDLEEFVAPQASFAVNCLAALSKCHKLRRLNLSFVSESIAMSDLLRSMSTLSKLEILHLPRSSAHNTSIDALIYGWPSGLRELHISGGLRDESALSLSALPSSLTHLSISNCPHLSMLSIRPLVKLLGPQLQYLEIVAPLPNLNLGHGVLTNVMDLAPNLHHLKISMDFLGVAFFSSGDSGQSEYHFLKQLDLDCFEPADCISFHPNFIADMIVGSEGKFSKLRKLGVHKKLGWTNTGIYILGIREIDAFLKALAREDGDDAEITEDDAGVVFFGTP</sequence>
<gene>
    <name evidence="1" type="ORF">N7G274_009329</name>
</gene>